<evidence type="ECO:0000313" key="7">
    <source>
        <dbReference type="Proteomes" id="UP000001449"/>
    </source>
</evidence>
<dbReference type="OMA" id="ATWCQRD"/>
<dbReference type="SMR" id="B8CCA1"/>
<gene>
    <name evidence="6" type="ORF">THAPSDRAFT_37444</name>
</gene>
<feature type="domain" description="Methyltransferase" evidence="5">
    <location>
        <begin position="112"/>
        <end position="221"/>
    </location>
</feature>
<dbReference type="InterPro" id="IPR050447">
    <property type="entry name" value="Erg6_SMT_methyltransf"/>
</dbReference>
<keyword evidence="3 4" id="KW-0949">S-adenosyl-L-methionine</keyword>
<keyword evidence="7" id="KW-1185">Reference proteome</keyword>
<dbReference type="InterPro" id="IPR025714">
    <property type="entry name" value="Methyltranfer_dom"/>
</dbReference>
<dbReference type="SUPFAM" id="SSF53335">
    <property type="entry name" value="S-adenosyl-L-methionine-dependent methyltransferases"/>
    <property type="match status" value="1"/>
</dbReference>
<dbReference type="GeneID" id="7451218"/>
<dbReference type="STRING" id="35128.B8CCA1"/>
<dbReference type="InterPro" id="IPR025774">
    <property type="entry name" value="PiNMT-like"/>
</dbReference>
<dbReference type="HOGENOM" id="CLU_039068_0_1_1"/>
<dbReference type="KEGG" id="tps:THAPSDRAFT_37444"/>
<dbReference type="GO" id="GO:0032259">
    <property type="term" value="P:methylation"/>
    <property type="evidence" value="ECO:0007669"/>
    <property type="project" value="UniProtKB-UniRule"/>
</dbReference>
<dbReference type="InParanoid" id="B8CCA1"/>
<dbReference type="FunFam" id="3.40.50.150:FF:000669">
    <property type="entry name" value="Cyanobacterial-type MPBQ/MSBQ methyltransferase"/>
    <property type="match status" value="1"/>
</dbReference>
<evidence type="ECO:0000256" key="3">
    <source>
        <dbReference type="ARBA" id="ARBA00022691"/>
    </source>
</evidence>
<evidence type="ECO:0000256" key="2">
    <source>
        <dbReference type="ARBA" id="ARBA00022679"/>
    </source>
</evidence>
<dbReference type="CDD" id="cd02440">
    <property type="entry name" value="AdoMet_MTases"/>
    <property type="match status" value="1"/>
</dbReference>
<dbReference type="InterPro" id="IPR029063">
    <property type="entry name" value="SAM-dependent_MTases_sf"/>
</dbReference>
<dbReference type="AlphaFoldDB" id="B8CCA1"/>
<evidence type="ECO:0000256" key="4">
    <source>
        <dbReference type="PROSITE-ProRule" id="PRU00914"/>
    </source>
</evidence>
<protein>
    <submittedName>
        <fullName evidence="6">Sterol-c-methyltransferase</fullName>
    </submittedName>
</protein>
<dbReference type="Gene3D" id="3.40.50.150">
    <property type="entry name" value="Vaccinia Virus protein VP39"/>
    <property type="match status" value="1"/>
</dbReference>
<dbReference type="GO" id="GO:0008168">
    <property type="term" value="F:methyltransferase activity"/>
    <property type="evidence" value="ECO:0007669"/>
    <property type="project" value="UniProtKB-KW"/>
</dbReference>
<dbReference type="RefSeq" id="XP_002293723.1">
    <property type="nucleotide sequence ID" value="XM_002293687.1"/>
</dbReference>
<reference evidence="6 7" key="1">
    <citation type="journal article" date="2004" name="Science">
        <title>The genome of the diatom Thalassiosira pseudonana: ecology, evolution, and metabolism.</title>
        <authorList>
            <person name="Armbrust E.V."/>
            <person name="Berges J.A."/>
            <person name="Bowler C."/>
            <person name="Green B.R."/>
            <person name="Martinez D."/>
            <person name="Putnam N.H."/>
            <person name="Zhou S."/>
            <person name="Allen A.E."/>
            <person name="Apt K.E."/>
            <person name="Bechner M."/>
            <person name="Brzezinski M.A."/>
            <person name="Chaal B.K."/>
            <person name="Chiovitti A."/>
            <person name="Davis A.K."/>
            <person name="Demarest M.S."/>
            <person name="Detter J.C."/>
            <person name="Glavina T."/>
            <person name="Goodstein D."/>
            <person name="Hadi M.Z."/>
            <person name="Hellsten U."/>
            <person name="Hildebrand M."/>
            <person name="Jenkins B.D."/>
            <person name="Jurka J."/>
            <person name="Kapitonov V.V."/>
            <person name="Kroger N."/>
            <person name="Lau W.W."/>
            <person name="Lane T.W."/>
            <person name="Larimer F.W."/>
            <person name="Lippmeier J.C."/>
            <person name="Lucas S."/>
            <person name="Medina M."/>
            <person name="Montsant A."/>
            <person name="Obornik M."/>
            <person name="Parker M.S."/>
            <person name="Palenik B."/>
            <person name="Pazour G.J."/>
            <person name="Richardson P.M."/>
            <person name="Rynearson T.A."/>
            <person name="Saito M.A."/>
            <person name="Schwartz D.C."/>
            <person name="Thamatrakoln K."/>
            <person name="Valentin K."/>
            <person name="Vardi A."/>
            <person name="Wilkerson F.P."/>
            <person name="Rokhsar D.S."/>
        </authorList>
    </citation>
    <scope>NUCLEOTIDE SEQUENCE [LARGE SCALE GENOMIC DNA]</scope>
    <source>
        <strain evidence="6 7">CCMP1335</strain>
    </source>
</reference>
<reference evidence="6 7" key="2">
    <citation type="journal article" date="2008" name="Nature">
        <title>The Phaeodactylum genome reveals the evolutionary history of diatom genomes.</title>
        <authorList>
            <person name="Bowler C."/>
            <person name="Allen A.E."/>
            <person name="Badger J.H."/>
            <person name="Grimwood J."/>
            <person name="Jabbari K."/>
            <person name="Kuo A."/>
            <person name="Maheswari U."/>
            <person name="Martens C."/>
            <person name="Maumus F."/>
            <person name="Otillar R.P."/>
            <person name="Rayko E."/>
            <person name="Salamov A."/>
            <person name="Vandepoele K."/>
            <person name="Beszteri B."/>
            <person name="Gruber A."/>
            <person name="Heijde M."/>
            <person name="Katinka M."/>
            <person name="Mock T."/>
            <person name="Valentin K."/>
            <person name="Verret F."/>
            <person name="Berges J.A."/>
            <person name="Brownlee C."/>
            <person name="Cadoret J.P."/>
            <person name="Chiovitti A."/>
            <person name="Choi C.J."/>
            <person name="Coesel S."/>
            <person name="De Martino A."/>
            <person name="Detter J.C."/>
            <person name="Durkin C."/>
            <person name="Falciatore A."/>
            <person name="Fournet J."/>
            <person name="Haruta M."/>
            <person name="Huysman M.J."/>
            <person name="Jenkins B.D."/>
            <person name="Jiroutova K."/>
            <person name="Jorgensen R.E."/>
            <person name="Joubert Y."/>
            <person name="Kaplan A."/>
            <person name="Kroger N."/>
            <person name="Kroth P.G."/>
            <person name="La Roche J."/>
            <person name="Lindquist E."/>
            <person name="Lommer M."/>
            <person name="Martin-Jezequel V."/>
            <person name="Lopez P.J."/>
            <person name="Lucas S."/>
            <person name="Mangogna M."/>
            <person name="McGinnis K."/>
            <person name="Medlin L.K."/>
            <person name="Montsant A."/>
            <person name="Oudot-Le Secq M.P."/>
            <person name="Napoli C."/>
            <person name="Obornik M."/>
            <person name="Parker M.S."/>
            <person name="Petit J.L."/>
            <person name="Porcel B.M."/>
            <person name="Poulsen N."/>
            <person name="Robison M."/>
            <person name="Rychlewski L."/>
            <person name="Rynearson T.A."/>
            <person name="Schmutz J."/>
            <person name="Shapiro H."/>
            <person name="Siaut M."/>
            <person name="Stanley M."/>
            <person name="Sussman M.R."/>
            <person name="Taylor A.R."/>
            <person name="Vardi A."/>
            <person name="von Dassow P."/>
            <person name="Vyverman W."/>
            <person name="Willis A."/>
            <person name="Wyrwicz L.S."/>
            <person name="Rokhsar D.S."/>
            <person name="Weissenbach J."/>
            <person name="Armbrust E.V."/>
            <person name="Green B.R."/>
            <person name="Van de Peer Y."/>
            <person name="Grigoriev I.V."/>
        </authorList>
    </citation>
    <scope>NUCLEOTIDE SEQUENCE [LARGE SCALE GENOMIC DNA]</scope>
    <source>
        <strain evidence="6 7">CCMP1335</strain>
    </source>
</reference>
<name>B8CCA1_THAPS</name>
<dbReference type="eggNOG" id="KOG1269">
    <property type="taxonomic scope" value="Eukaryota"/>
</dbReference>
<keyword evidence="2 4" id="KW-0808">Transferase</keyword>
<evidence type="ECO:0000313" key="6">
    <source>
        <dbReference type="EMBL" id="EED88732.1"/>
    </source>
</evidence>
<feature type="region of interest" description="SAM motif I" evidence="4">
    <location>
        <begin position="117"/>
        <end position="126"/>
    </location>
</feature>
<dbReference type="EMBL" id="CM000649">
    <property type="protein sequence ID" value="EED88732.1"/>
    <property type="molecule type" value="Genomic_DNA"/>
</dbReference>
<evidence type="ECO:0000256" key="1">
    <source>
        <dbReference type="ARBA" id="ARBA00022603"/>
    </source>
</evidence>
<accession>B8CCA1</accession>
<sequence>MGLKTSILTKLSTTAKQHPVATAVTTGAILTTATIKYLDKPSRTYSEGSVAREYDAWTQDGILEYYWGEHIHLGYYNEEEMEAGYKKKDFIQAKYDFIDEMMKFGGIDATSDAGAKVLDVGCGFGGTSRYLADKLGPKAEVTGITLSPNQVKRGTELAMERNLPNAKFTVMNALEMDFPDNTFDIVWACESGEHMPDKEAYINEMMRVLKPGGKFVMATWCQRDDRVVPFDKRDKRDLRFLYEEWTHPYFISIEAYKELIDATTLMSNVKTADWVTPTIASWRHSIWVGVYDPMGWIFKPTKYVKCARDAYCLERMHRAFKRGLMEYGMFAAVKKDDKSS</sequence>
<dbReference type="Proteomes" id="UP000001449">
    <property type="component" value="Chromosome 14"/>
</dbReference>
<proteinExistence type="inferred from homology"/>
<feature type="region of interest" description="SAM motif II" evidence="4">
    <location>
        <begin position="181"/>
        <end position="189"/>
    </location>
</feature>
<comment type="similarity">
    <text evidence="4">Belongs to the class I-like SAM-binding methyltransferase superfamily. gTMT family.</text>
</comment>
<dbReference type="Pfam" id="PF13847">
    <property type="entry name" value="Methyltransf_31"/>
    <property type="match status" value="1"/>
</dbReference>
<dbReference type="PROSITE" id="PS51581">
    <property type="entry name" value="SAM_GTMT"/>
    <property type="match status" value="1"/>
</dbReference>
<dbReference type="PANTHER" id="PTHR44068">
    <property type="entry name" value="ZGC:194242"/>
    <property type="match status" value="1"/>
</dbReference>
<keyword evidence="1 4" id="KW-0489">Methyltransferase</keyword>
<dbReference type="PaxDb" id="35128-Thaps37444"/>
<dbReference type="PANTHER" id="PTHR44068:SF11">
    <property type="entry name" value="GERANYL DIPHOSPHATE 2-C-METHYLTRANSFERASE"/>
    <property type="match status" value="1"/>
</dbReference>
<organism evidence="6 7">
    <name type="scientific">Thalassiosira pseudonana</name>
    <name type="common">Marine diatom</name>
    <name type="synonym">Cyclotella nana</name>
    <dbReference type="NCBI Taxonomy" id="35128"/>
    <lineage>
        <taxon>Eukaryota</taxon>
        <taxon>Sar</taxon>
        <taxon>Stramenopiles</taxon>
        <taxon>Ochrophyta</taxon>
        <taxon>Bacillariophyta</taxon>
        <taxon>Coscinodiscophyceae</taxon>
        <taxon>Thalassiosirophycidae</taxon>
        <taxon>Thalassiosirales</taxon>
        <taxon>Thalassiosiraceae</taxon>
        <taxon>Thalassiosira</taxon>
    </lineage>
</organism>
<feature type="region of interest" description="SAM motif III" evidence="4">
    <location>
        <begin position="208"/>
        <end position="217"/>
    </location>
</feature>
<evidence type="ECO:0000259" key="5">
    <source>
        <dbReference type="Pfam" id="PF13847"/>
    </source>
</evidence>